<feature type="domain" description="Histidine kinase" evidence="13">
    <location>
        <begin position="398"/>
        <end position="599"/>
    </location>
</feature>
<dbReference type="InterPro" id="IPR003594">
    <property type="entry name" value="HATPase_dom"/>
</dbReference>
<reference evidence="16 17" key="1">
    <citation type="submission" date="2024-04" db="EMBL/GenBank/DDBJ databases">
        <title>Novel species of the genus Ideonella isolated from streams.</title>
        <authorList>
            <person name="Lu H."/>
        </authorList>
    </citation>
    <scope>NUCLEOTIDE SEQUENCE [LARGE SCALE GENOMIC DNA]</scope>
    <source>
        <strain evidence="16 17">LYT19W</strain>
    </source>
</reference>
<keyword evidence="8" id="KW-0418">Kinase</keyword>
<evidence type="ECO:0000259" key="14">
    <source>
        <dbReference type="PROSITE" id="PS50851"/>
    </source>
</evidence>
<dbReference type="InterPro" id="IPR036097">
    <property type="entry name" value="HisK_dim/P_sf"/>
</dbReference>
<keyword evidence="4" id="KW-0145">Chemotaxis</keyword>
<evidence type="ECO:0000256" key="5">
    <source>
        <dbReference type="ARBA" id="ARBA00022553"/>
    </source>
</evidence>
<evidence type="ECO:0000256" key="7">
    <source>
        <dbReference type="ARBA" id="ARBA00022741"/>
    </source>
</evidence>
<dbReference type="InterPro" id="IPR036641">
    <property type="entry name" value="HPT_dom_sf"/>
</dbReference>
<dbReference type="PRINTS" id="PR00344">
    <property type="entry name" value="BCTRLSENSOR"/>
</dbReference>
<name>A0ABU9C4D8_9BURK</name>
<organism evidence="16 17">
    <name type="scientific">Ideonella margarita</name>
    <dbReference type="NCBI Taxonomy" id="2984191"/>
    <lineage>
        <taxon>Bacteria</taxon>
        <taxon>Pseudomonadati</taxon>
        <taxon>Pseudomonadota</taxon>
        <taxon>Betaproteobacteria</taxon>
        <taxon>Burkholderiales</taxon>
        <taxon>Sphaerotilaceae</taxon>
        <taxon>Ideonella</taxon>
    </lineage>
</organism>
<dbReference type="PANTHER" id="PTHR43395">
    <property type="entry name" value="SENSOR HISTIDINE KINASE CHEA"/>
    <property type="match status" value="1"/>
</dbReference>
<dbReference type="SMART" id="SM00387">
    <property type="entry name" value="HATPase_c"/>
    <property type="match status" value="1"/>
</dbReference>
<evidence type="ECO:0000256" key="2">
    <source>
        <dbReference type="ARBA" id="ARBA00012438"/>
    </source>
</evidence>
<dbReference type="Pfam" id="PF01584">
    <property type="entry name" value="CheW"/>
    <property type="match status" value="1"/>
</dbReference>
<dbReference type="Pfam" id="PF01627">
    <property type="entry name" value="Hpt"/>
    <property type="match status" value="1"/>
</dbReference>
<dbReference type="SMART" id="SM00073">
    <property type="entry name" value="HPT"/>
    <property type="match status" value="1"/>
</dbReference>
<dbReference type="RefSeq" id="WP_341398407.1">
    <property type="nucleotide sequence ID" value="NZ_JBBUTI010000004.1"/>
</dbReference>
<dbReference type="Proteomes" id="UP001379945">
    <property type="component" value="Unassembled WGS sequence"/>
</dbReference>
<evidence type="ECO:0000256" key="4">
    <source>
        <dbReference type="ARBA" id="ARBA00022500"/>
    </source>
</evidence>
<evidence type="ECO:0000256" key="8">
    <source>
        <dbReference type="ARBA" id="ARBA00022777"/>
    </source>
</evidence>
<dbReference type="InterPro" id="IPR051315">
    <property type="entry name" value="Bact_Chemotaxis_CheA"/>
</dbReference>
<evidence type="ECO:0000256" key="9">
    <source>
        <dbReference type="ARBA" id="ARBA00022840"/>
    </source>
</evidence>
<comment type="caution">
    <text evidence="16">The sequence shown here is derived from an EMBL/GenBank/DDBJ whole genome shotgun (WGS) entry which is preliminary data.</text>
</comment>
<dbReference type="EMBL" id="JBBUTI010000004">
    <property type="protein sequence ID" value="MEK8046130.1"/>
    <property type="molecule type" value="Genomic_DNA"/>
</dbReference>
<dbReference type="InterPro" id="IPR005467">
    <property type="entry name" value="His_kinase_dom"/>
</dbReference>
<evidence type="ECO:0000259" key="15">
    <source>
        <dbReference type="PROSITE" id="PS50894"/>
    </source>
</evidence>
<keyword evidence="17" id="KW-1185">Reference proteome</keyword>
<accession>A0ABU9C4D8</accession>
<evidence type="ECO:0000256" key="1">
    <source>
        <dbReference type="ARBA" id="ARBA00000085"/>
    </source>
</evidence>
<feature type="domain" description="CheW-like" evidence="14">
    <location>
        <begin position="601"/>
        <end position="734"/>
    </location>
</feature>
<dbReference type="Gene3D" id="2.30.30.40">
    <property type="entry name" value="SH3 Domains"/>
    <property type="match status" value="1"/>
</dbReference>
<dbReference type="GO" id="GO:0004673">
    <property type="term" value="F:protein histidine kinase activity"/>
    <property type="evidence" value="ECO:0007669"/>
    <property type="project" value="UniProtKB-EC"/>
</dbReference>
<sequence>MSYQDDDAEIIAAAREGFLEEASDMLRQFEQALLVMETDPKDTENLNAAFRAAHTIKGTAGLFGFTAVVSFTHNVESVMEALRSGQIAASENLTALLLQSRDQMGRLLDEVVSGAADPDVAATSQQLGADLAALLQPASASAAATPVNVTADRDSEVASANAVPADIEPVWHIALRFHVDALRNGLDPLAFIRYLGLVGELRDVRTWCEQVPELLELDAESCHLGFDLRLHTAAQRDTIASVFEFAESDCDIHILAPDASAADYLTMVEACNADDAGRERHRACLEGMGVNLADAPPDADAAATLAVAAQAGTSVATAPAAGPSHEPVEAVALERRETTERRAPDNGRRGTDARFIRVRADKLDRLIDLIGELVIASSGAQLAAQHERAPRVLEATLRIHDLVQEARDGALGLRMVPIGETFTRFQRVVRDVSKALGKDVELQITGGDTELDKSMVETIADPLMHLVRNSLDHGIEPAEERLRAGKPAQGRLALHAYHESGAIMIEVSDDGRGLNRDRILAKAIERGLVGADQHLNDNEIHQLICHPGFSTADQVTDISGRGVGMDVVKRNIEALRGQMLLASEMGHGTTTQIRLPLTLAIIDGFLCEVSGVHYVVPLEMVVECIETPIEYRTDPARVSGYFDLRGDVLPYLDLARYFGRASAHAGRRSLLLVRAGVSTIGLIVDRLEGEHQTVIKPLAPMFKDLPGIAGSTILGSGEVALILDVPALVNQCIRSSHQQRKQADGAYTRD</sequence>
<evidence type="ECO:0000256" key="6">
    <source>
        <dbReference type="ARBA" id="ARBA00022679"/>
    </source>
</evidence>
<dbReference type="SUPFAM" id="SSF50341">
    <property type="entry name" value="CheW-like"/>
    <property type="match status" value="1"/>
</dbReference>
<keyword evidence="6 16" id="KW-0808">Transferase</keyword>
<dbReference type="InterPro" id="IPR004105">
    <property type="entry name" value="CheA-like_dim"/>
</dbReference>
<comment type="function">
    <text evidence="11">Involved in the transmission of sensory signals from the chemoreceptors to the flagellar motors. CheA is autophosphorylated; it can transfer its phosphate group to either CheB or CheY.</text>
</comment>
<comment type="catalytic activity">
    <reaction evidence="1">
        <text>ATP + protein L-histidine = ADP + protein N-phospho-L-histidine.</text>
        <dbReference type="EC" id="2.7.13.3"/>
    </reaction>
</comment>
<keyword evidence="9" id="KW-0067">ATP-binding</keyword>
<feature type="modified residue" description="Phosphohistidine" evidence="12">
    <location>
        <position position="54"/>
    </location>
</feature>
<dbReference type="PROSITE" id="PS50109">
    <property type="entry name" value="HIS_KIN"/>
    <property type="match status" value="1"/>
</dbReference>
<dbReference type="Pfam" id="PF02895">
    <property type="entry name" value="H-kinase_dim"/>
    <property type="match status" value="1"/>
</dbReference>
<dbReference type="CDD" id="cd16916">
    <property type="entry name" value="HATPase_CheA-like"/>
    <property type="match status" value="1"/>
</dbReference>
<dbReference type="Gene3D" id="1.20.120.160">
    <property type="entry name" value="HPT domain"/>
    <property type="match status" value="1"/>
</dbReference>
<feature type="domain" description="HPt" evidence="15">
    <location>
        <begin position="7"/>
        <end position="111"/>
    </location>
</feature>
<keyword evidence="10" id="KW-0902">Two-component regulatory system</keyword>
<dbReference type="PROSITE" id="PS50851">
    <property type="entry name" value="CHEW"/>
    <property type="match status" value="1"/>
</dbReference>
<dbReference type="InterPro" id="IPR002545">
    <property type="entry name" value="CheW-lke_dom"/>
</dbReference>
<evidence type="ECO:0000313" key="16">
    <source>
        <dbReference type="EMBL" id="MEK8046130.1"/>
    </source>
</evidence>
<dbReference type="EC" id="2.7.13.3" evidence="2"/>
<dbReference type="SMART" id="SM01231">
    <property type="entry name" value="H-kinase_dim"/>
    <property type="match status" value="1"/>
</dbReference>
<evidence type="ECO:0000256" key="12">
    <source>
        <dbReference type="PROSITE-ProRule" id="PRU00110"/>
    </source>
</evidence>
<dbReference type="SMART" id="SM00260">
    <property type="entry name" value="CheW"/>
    <property type="match status" value="1"/>
</dbReference>
<protein>
    <recommendedName>
        <fullName evidence="3">Chemotaxis protein CheA</fullName>
        <ecNumber evidence="2">2.7.13.3</ecNumber>
    </recommendedName>
</protein>
<proteinExistence type="predicted"/>
<evidence type="ECO:0000259" key="13">
    <source>
        <dbReference type="PROSITE" id="PS50109"/>
    </source>
</evidence>
<dbReference type="CDD" id="cd00088">
    <property type="entry name" value="HPT"/>
    <property type="match status" value="1"/>
</dbReference>
<evidence type="ECO:0000256" key="3">
    <source>
        <dbReference type="ARBA" id="ARBA00021495"/>
    </source>
</evidence>
<keyword evidence="5 12" id="KW-0597">Phosphoprotein</keyword>
<dbReference type="InterPro" id="IPR008207">
    <property type="entry name" value="Sig_transdc_His_kin_Hpt_dom"/>
</dbReference>
<dbReference type="PROSITE" id="PS50894">
    <property type="entry name" value="HPT"/>
    <property type="match status" value="1"/>
</dbReference>
<keyword evidence="7" id="KW-0547">Nucleotide-binding</keyword>
<dbReference type="InterPro" id="IPR036061">
    <property type="entry name" value="CheW-like_dom_sf"/>
</dbReference>
<dbReference type="SUPFAM" id="SSF47384">
    <property type="entry name" value="Homodimeric domain of signal transducing histidine kinase"/>
    <property type="match status" value="1"/>
</dbReference>
<dbReference type="SUPFAM" id="SSF55874">
    <property type="entry name" value="ATPase domain of HSP90 chaperone/DNA topoisomerase II/histidine kinase"/>
    <property type="match status" value="1"/>
</dbReference>
<evidence type="ECO:0000256" key="11">
    <source>
        <dbReference type="ARBA" id="ARBA00035100"/>
    </source>
</evidence>
<dbReference type="Pfam" id="PF02518">
    <property type="entry name" value="HATPase_c"/>
    <property type="match status" value="1"/>
</dbReference>
<evidence type="ECO:0000256" key="10">
    <source>
        <dbReference type="ARBA" id="ARBA00023012"/>
    </source>
</evidence>
<dbReference type="InterPro" id="IPR037006">
    <property type="entry name" value="CheA-like_homodim_sf"/>
</dbReference>
<dbReference type="Gene3D" id="1.10.287.560">
    <property type="entry name" value="Histidine kinase CheA-like, homodimeric domain"/>
    <property type="match status" value="1"/>
</dbReference>
<dbReference type="SUPFAM" id="SSF47226">
    <property type="entry name" value="Histidine-containing phosphotransfer domain, HPT domain"/>
    <property type="match status" value="1"/>
</dbReference>
<evidence type="ECO:0000313" key="17">
    <source>
        <dbReference type="Proteomes" id="UP001379945"/>
    </source>
</evidence>
<dbReference type="Gene3D" id="3.30.565.10">
    <property type="entry name" value="Histidine kinase-like ATPase, C-terminal domain"/>
    <property type="match status" value="1"/>
</dbReference>
<gene>
    <name evidence="16" type="ORF">AACH00_07245</name>
</gene>
<dbReference type="InterPro" id="IPR036890">
    <property type="entry name" value="HATPase_C_sf"/>
</dbReference>
<dbReference type="InterPro" id="IPR004358">
    <property type="entry name" value="Sig_transdc_His_kin-like_C"/>
</dbReference>
<dbReference type="PANTHER" id="PTHR43395:SF10">
    <property type="entry name" value="CHEMOTAXIS PROTEIN CHEA"/>
    <property type="match status" value="1"/>
</dbReference>